<dbReference type="Pfam" id="PF24414">
    <property type="entry name" value="DUF7547"/>
    <property type="match status" value="1"/>
</dbReference>
<protein>
    <submittedName>
        <fullName evidence="2">MSCRAMM family adhesin SdrC</fullName>
    </submittedName>
</protein>
<dbReference type="Proteomes" id="UP001595846">
    <property type="component" value="Unassembled WGS sequence"/>
</dbReference>
<name>A0ABD5NN59_9EURY</name>
<dbReference type="GeneID" id="73904119"/>
<feature type="compositionally biased region" description="Basic and acidic residues" evidence="1">
    <location>
        <begin position="195"/>
        <end position="250"/>
    </location>
</feature>
<organism evidence="2 3">
    <name type="scientific">Halovivax cerinus</name>
    <dbReference type="NCBI Taxonomy" id="1487865"/>
    <lineage>
        <taxon>Archaea</taxon>
        <taxon>Methanobacteriati</taxon>
        <taxon>Methanobacteriota</taxon>
        <taxon>Stenosarchaea group</taxon>
        <taxon>Halobacteria</taxon>
        <taxon>Halobacteriales</taxon>
        <taxon>Natrialbaceae</taxon>
        <taxon>Halovivax</taxon>
    </lineage>
</organism>
<comment type="caution">
    <text evidence="2">The sequence shown here is derived from an EMBL/GenBank/DDBJ whole genome shotgun (WGS) entry which is preliminary data.</text>
</comment>
<evidence type="ECO:0000256" key="1">
    <source>
        <dbReference type="SAM" id="MobiDB-lite"/>
    </source>
</evidence>
<evidence type="ECO:0000313" key="2">
    <source>
        <dbReference type="EMBL" id="MFC3958265.1"/>
    </source>
</evidence>
<keyword evidence="3" id="KW-1185">Reference proteome</keyword>
<feature type="compositionally biased region" description="Acidic residues" evidence="1">
    <location>
        <begin position="291"/>
        <end position="304"/>
    </location>
</feature>
<feature type="compositionally biased region" description="Acidic residues" evidence="1">
    <location>
        <begin position="163"/>
        <end position="173"/>
    </location>
</feature>
<dbReference type="AlphaFoldDB" id="A0ABD5NN59"/>
<dbReference type="RefSeq" id="WP_256531385.1">
    <property type="nucleotide sequence ID" value="NZ_CP101824.1"/>
</dbReference>
<feature type="compositionally biased region" description="Acidic residues" evidence="1">
    <location>
        <begin position="263"/>
        <end position="273"/>
    </location>
</feature>
<feature type="compositionally biased region" description="Polar residues" evidence="1">
    <location>
        <begin position="278"/>
        <end position="288"/>
    </location>
</feature>
<reference evidence="2 3" key="1">
    <citation type="journal article" date="2019" name="Int. J. Syst. Evol. Microbiol.">
        <title>The Global Catalogue of Microorganisms (GCM) 10K type strain sequencing project: providing services to taxonomists for standard genome sequencing and annotation.</title>
        <authorList>
            <consortium name="The Broad Institute Genomics Platform"/>
            <consortium name="The Broad Institute Genome Sequencing Center for Infectious Disease"/>
            <person name="Wu L."/>
            <person name="Ma J."/>
        </authorList>
    </citation>
    <scope>NUCLEOTIDE SEQUENCE [LARGE SCALE GENOMIC DNA]</scope>
    <source>
        <strain evidence="2 3">IBRC-M 10256</strain>
    </source>
</reference>
<sequence>MSRDDIAVALEDLAAAIRGLEGTIADTAGDEPPARSRELPTLDDVLKVTDERAIPALIGLLEAQIRALTLLQRGSRAVRRGRDVNTRLREATGDGSSIDRTAAPIVDRMGETIDEIQNRLGDSSDAETRALLERTRSLYEEIDRRLSDHSPENRSDGYRIEIDDGSPDTDPDEAADRGKHDGERSDGRQPTSAGDHVDVDAELQTLRDRYGADDGRNGSTEHDTVESADAGADRPKTDGTDRSEDTRADESESPDVSDSTPSESDEADVEEPNGTDAPDSSQTDTGPTESVDGDDPGDEANEED</sequence>
<feature type="compositionally biased region" description="Basic and acidic residues" evidence="1">
    <location>
        <begin position="174"/>
        <end position="187"/>
    </location>
</feature>
<dbReference type="EMBL" id="JBHSAQ010000003">
    <property type="protein sequence ID" value="MFC3958265.1"/>
    <property type="molecule type" value="Genomic_DNA"/>
</dbReference>
<accession>A0ABD5NN59</accession>
<evidence type="ECO:0000313" key="3">
    <source>
        <dbReference type="Proteomes" id="UP001595846"/>
    </source>
</evidence>
<gene>
    <name evidence="2" type="ORF">ACFOUR_07775</name>
</gene>
<feature type="compositionally biased region" description="Basic and acidic residues" evidence="1">
    <location>
        <begin position="143"/>
        <end position="162"/>
    </location>
</feature>
<dbReference type="InterPro" id="IPR055969">
    <property type="entry name" value="DUF7547"/>
</dbReference>
<proteinExistence type="predicted"/>
<feature type="region of interest" description="Disordered" evidence="1">
    <location>
        <begin position="143"/>
        <end position="304"/>
    </location>
</feature>